<evidence type="ECO:0000313" key="2">
    <source>
        <dbReference type="Proteomes" id="UP000531594"/>
    </source>
</evidence>
<dbReference type="Proteomes" id="UP000531594">
    <property type="component" value="Unassembled WGS sequence"/>
</dbReference>
<comment type="caution">
    <text evidence="1">The sequence shown here is derived from an EMBL/GenBank/DDBJ whole genome shotgun (WGS) entry which is preliminary data.</text>
</comment>
<dbReference type="Gene3D" id="2.30.110.10">
    <property type="entry name" value="Electron Transport, Fmn-binding Protein, Chain A"/>
    <property type="match status" value="1"/>
</dbReference>
<dbReference type="InterPro" id="IPR024747">
    <property type="entry name" value="Pyridox_Oxase-rel"/>
</dbReference>
<accession>A0A7X0HWH3</accession>
<dbReference type="EMBL" id="JACHGK010000014">
    <property type="protein sequence ID" value="MBB6446886.1"/>
    <property type="molecule type" value="Genomic_DNA"/>
</dbReference>
<dbReference type="PANTHER" id="PTHR34071">
    <property type="entry name" value="5-NITROIMIDAZOLE ANTIBIOTICS RESISTANCE PROTEIN, NIMA-FAMILY-RELATED PROTEIN-RELATED"/>
    <property type="match status" value="1"/>
</dbReference>
<organism evidence="1 2">
    <name type="scientific">Bacillus benzoevorans</name>
    <dbReference type="NCBI Taxonomy" id="1456"/>
    <lineage>
        <taxon>Bacteria</taxon>
        <taxon>Bacillati</taxon>
        <taxon>Bacillota</taxon>
        <taxon>Bacilli</taxon>
        <taxon>Bacillales</taxon>
        <taxon>Bacillaceae</taxon>
        <taxon>Bacillus</taxon>
    </lineage>
</organism>
<evidence type="ECO:0000313" key="1">
    <source>
        <dbReference type="EMBL" id="MBB6446886.1"/>
    </source>
</evidence>
<dbReference type="SUPFAM" id="SSF50475">
    <property type="entry name" value="FMN-binding split barrel"/>
    <property type="match status" value="1"/>
</dbReference>
<reference evidence="1 2" key="1">
    <citation type="submission" date="2020-08" db="EMBL/GenBank/DDBJ databases">
        <title>Genomic Encyclopedia of Type Strains, Phase IV (KMG-IV): sequencing the most valuable type-strain genomes for metagenomic binning, comparative biology and taxonomic classification.</title>
        <authorList>
            <person name="Goeker M."/>
        </authorList>
    </citation>
    <scope>NUCLEOTIDE SEQUENCE [LARGE SCALE GENOMIC DNA]</scope>
    <source>
        <strain evidence="1 2">DSM 5391</strain>
    </source>
</reference>
<proteinExistence type="predicted"/>
<name>A0A7X0HWH3_9BACI</name>
<keyword evidence="2" id="KW-1185">Reference proteome</keyword>
<dbReference type="PANTHER" id="PTHR34071:SF2">
    <property type="entry name" value="FLAVIN-NUCLEOTIDE-BINDING PROTEIN"/>
    <property type="match status" value="1"/>
</dbReference>
<protein>
    <recommendedName>
        <fullName evidence="3">Pyridoxamine 5'-phosphate oxidase family protein</fullName>
    </recommendedName>
</protein>
<dbReference type="InterPro" id="IPR012349">
    <property type="entry name" value="Split_barrel_FMN-bd"/>
</dbReference>
<gene>
    <name evidence="1" type="ORF">HNR53_003551</name>
</gene>
<dbReference type="AlphaFoldDB" id="A0A7X0HWH3"/>
<dbReference type="Pfam" id="PF12900">
    <property type="entry name" value="Pyridox_ox_2"/>
    <property type="match status" value="1"/>
</dbReference>
<dbReference type="RefSeq" id="WP_184528299.1">
    <property type="nucleotide sequence ID" value="NZ_JACHGK010000014.1"/>
</dbReference>
<evidence type="ECO:0008006" key="3">
    <source>
        <dbReference type="Google" id="ProtNLM"/>
    </source>
</evidence>
<sequence>MRMAARICLDEEKVNSFLLKTQTGYLGLSAEDMPYIVPLNYVWHEGNIYFHGATTGRKIDMLQRNANATFVLSENYGTMTDPTPANTDTAYFSVMLFGKVEIVDDLTEATSAMQQLLEKYVPQYYKTPLSANHLERYQSSLGSKTAVLKLVPTEITAKENIMVAEKAFYIGRKVEMDAKN</sequence>